<dbReference type="InterPro" id="IPR029082">
    <property type="entry name" value="Imm35"/>
</dbReference>
<evidence type="ECO:0000259" key="1">
    <source>
        <dbReference type="Pfam" id="PF15567"/>
    </source>
</evidence>
<reference evidence="2 3" key="1">
    <citation type="submission" date="2020-08" db="EMBL/GenBank/DDBJ databases">
        <title>Whole genome shotgun sequence of Actinoplanes ianthinogenes NBRC 13996.</title>
        <authorList>
            <person name="Komaki H."/>
            <person name="Tamura T."/>
        </authorList>
    </citation>
    <scope>NUCLEOTIDE SEQUENCE [LARGE SCALE GENOMIC DNA]</scope>
    <source>
        <strain evidence="2 3">NBRC 13996</strain>
    </source>
</reference>
<keyword evidence="3" id="KW-1185">Reference proteome</keyword>
<evidence type="ECO:0000313" key="3">
    <source>
        <dbReference type="Proteomes" id="UP000676967"/>
    </source>
</evidence>
<dbReference type="EMBL" id="AP023356">
    <property type="protein sequence ID" value="BCJ47672.1"/>
    <property type="molecule type" value="Genomic_DNA"/>
</dbReference>
<feature type="domain" description="Immunity protein 35" evidence="1">
    <location>
        <begin position="7"/>
        <end position="88"/>
    </location>
</feature>
<sequence length="178" mass="19718">MIMKARAVELVEAQLARERQEQPTLPDLAVVDVEEHALGWLVCWNSADYARTREEGTELIGQGPYLVDRQDGSIHHIPVTTFLGEDWAELYQESRGSAPDPLLDAVRDVARRDGRLPALRLLRSEAPRLSLPEAAAYVDAVLGGREPAEELTSRTRAPDRRYVLPIKTLTGPARAGTS</sequence>
<protein>
    <recommendedName>
        <fullName evidence="1">Immunity protein 35 domain-containing protein</fullName>
    </recommendedName>
</protein>
<proteinExistence type="predicted"/>
<dbReference type="Pfam" id="PF15567">
    <property type="entry name" value="Imm35"/>
    <property type="match status" value="1"/>
</dbReference>
<evidence type="ECO:0000313" key="2">
    <source>
        <dbReference type="EMBL" id="BCJ47672.1"/>
    </source>
</evidence>
<accession>A0ABM7M7Q8</accession>
<gene>
    <name evidence="2" type="ORF">Aiant_83290</name>
</gene>
<dbReference type="Proteomes" id="UP000676967">
    <property type="component" value="Chromosome"/>
</dbReference>
<organism evidence="2 3">
    <name type="scientific">Actinoplanes ianthinogenes</name>
    <dbReference type="NCBI Taxonomy" id="122358"/>
    <lineage>
        <taxon>Bacteria</taxon>
        <taxon>Bacillati</taxon>
        <taxon>Actinomycetota</taxon>
        <taxon>Actinomycetes</taxon>
        <taxon>Micromonosporales</taxon>
        <taxon>Micromonosporaceae</taxon>
        <taxon>Actinoplanes</taxon>
    </lineage>
</organism>
<name>A0ABM7M7Q8_9ACTN</name>